<organism evidence="5 6">
    <name type="scientific">Sulfitobacter sabulilitoris</name>
    <dbReference type="NCBI Taxonomy" id="2562655"/>
    <lineage>
        <taxon>Bacteria</taxon>
        <taxon>Pseudomonadati</taxon>
        <taxon>Pseudomonadota</taxon>
        <taxon>Alphaproteobacteria</taxon>
        <taxon>Rhodobacterales</taxon>
        <taxon>Roseobacteraceae</taxon>
        <taxon>Sulfitobacter</taxon>
    </lineage>
</organism>
<dbReference type="EMBL" id="VANS01000012">
    <property type="protein sequence ID" value="TMM49196.1"/>
    <property type="molecule type" value="Genomic_DNA"/>
</dbReference>
<keyword evidence="1" id="KW-0815">Transposition</keyword>
<protein>
    <submittedName>
        <fullName evidence="5">IS6 family transposase</fullName>
    </submittedName>
</protein>
<dbReference type="AlphaFoldDB" id="A0A5S3P7D5"/>
<evidence type="ECO:0000259" key="4">
    <source>
        <dbReference type="Pfam" id="PF13610"/>
    </source>
</evidence>
<gene>
    <name evidence="5" type="ORF">FDT80_18570</name>
</gene>
<feature type="domain" description="DDE" evidence="4">
    <location>
        <begin position="78"/>
        <end position="207"/>
    </location>
</feature>
<evidence type="ECO:0000256" key="3">
    <source>
        <dbReference type="ARBA" id="ARBA00023172"/>
    </source>
</evidence>
<dbReference type="PANTHER" id="PTHR35528">
    <property type="entry name" value="BLL1675 PROTEIN"/>
    <property type="match status" value="1"/>
</dbReference>
<dbReference type="RefSeq" id="WP_138663831.1">
    <property type="nucleotide sequence ID" value="NZ_VANS01000012.1"/>
</dbReference>
<proteinExistence type="predicted"/>
<comment type="caution">
    <text evidence="5">The sequence shown here is derived from an EMBL/GenBank/DDBJ whole genome shotgun (WGS) entry which is preliminary data.</text>
</comment>
<accession>A0A5S3P7D5</accession>
<dbReference type="Pfam" id="PF13610">
    <property type="entry name" value="DDE_Tnp_IS240"/>
    <property type="match status" value="1"/>
</dbReference>
<evidence type="ECO:0000313" key="5">
    <source>
        <dbReference type="EMBL" id="TMM49196.1"/>
    </source>
</evidence>
<dbReference type="GO" id="GO:0032196">
    <property type="term" value="P:transposition"/>
    <property type="evidence" value="ECO:0007669"/>
    <property type="project" value="UniProtKB-KW"/>
</dbReference>
<keyword evidence="3" id="KW-0233">DNA recombination</keyword>
<name>A0A5S3P7D5_9RHOB</name>
<evidence type="ECO:0000313" key="6">
    <source>
        <dbReference type="Proteomes" id="UP000309550"/>
    </source>
</evidence>
<dbReference type="InterPro" id="IPR052183">
    <property type="entry name" value="IS_Transposase"/>
</dbReference>
<dbReference type="GO" id="GO:0003677">
    <property type="term" value="F:DNA binding"/>
    <property type="evidence" value="ECO:0007669"/>
    <property type="project" value="UniProtKB-KW"/>
</dbReference>
<dbReference type="OrthoDB" id="4315389at2"/>
<sequence length="235" mass="28295">MTKRSPLRYFKTSPEIIRMAVMMYVRFPLSLRNVEDLLHERGIEISHETVRFWWNRFGPLFAAEIRKKRVSQMRAYSNWQWHLDEVFVKINGEMHYLWRAVDHEGEVLESFVTKRRDRKVALKFLRKTMKRHGRAHIFVTDMLRSYGAALKVIGNVDKQETGRWLNNRAENSHQPFRRRERAMLRFRRMRTLQKFVAVHGSVYNHFNAERHLHSRSNFKLNRAAALDEWRGLCAA</sequence>
<dbReference type="PANTHER" id="PTHR35528:SF3">
    <property type="entry name" value="BLL1675 PROTEIN"/>
    <property type="match status" value="1"/>
</dbReference>
<dbReference type="Proteomes" id="UP000309550">
    <property type="component" value="Unassembled WGS sequence"/>
</dbReference>
<dbReference type="InterPro" id="IPR012337">
    <property type="entry name" value="RNaseH-like_sf"/>
</dbReference>
<dbReference type="InterPro" id="IPR032874">
    <property type="entry name" value="DDE_dom"/>
</dbReference>
<dbReference type="GO" id="GO:0006310">
    <property type="term" value="P:DNA recombination"/>
    <property type="evidence" value="ECO:0007669"/>
    <property type="project" value="UniProtKB-KW"/>
</dbReference>
<evidence type="ECO:0000256" key="2">
    <source>
        <dbReference type="ARBA" id="ARBA00023125"/>
    </source>
</evidence>
<evidence type="ECO:0000256" key="1">
    <source>
        <dbReference type="ARBA" id="ARBA00022578"/>
    </source>
</evidence>
<keyword evidence="2" id="KW-0238">DNA-binding</keyword>
<dbReference type="InterPro" id="IPR047930">
    <property type="entry name" value="Transpos_IS6"/>
</dbReference>
<reference evidence="5 6" key="1">
    <citation type="submission" date="2019-05" db="EMBL/GenBank/DDBJ databases">
        <title>Sulfitobacter sabulilitoris sp. nov., isolated from a marine sand.</title>
        <authorList>
            <person name="Yoon J.-H."/>
        </authorList>
    </citation>
    <scope>NUCLEOTIDE SEQUENCE [LARGE SCALE GENOMIC DNA]</scope>
    <source>
        <strain evidence="5 6">HSMS-29</strain>
    </source>
</reference>
<keyword evidence="6" id="KW-1185">Reference proteome</keyword>
<dbReference type="SUPFAM" id="SSF53098">
    <property type="entry name" value="Ribonuclease H-like"/>
    <property type="match status" value="1"/>
</dbReference>
<dbReference type="NCBIfam" id="NF033587">
    <property type="entry name" value="transpos_IS6"/>
    <property type="match status" value="1"/>
</dbReference>